<sequence length="78" mass="9084">MTKYFTPSEQLIKYIYQELTEQESEAFEQHMRSNDHLMQEYLDHLNILGSLNELSLEPSETVIHAIKTKARSSGLQKA</sequence>
<accession>A0A918PSY8</accession>
<comment type="caution">
    <text evidence="1">The sequence shown here is derived from an EMBL/GenBank/DDBJ whole genome shotgun (WGS) entry which is preliminary data.</text>
</comment>
<dbReference type="AlphaFoldDB" id="A0A918PSY8"/>
<name>A0A918PSY8_9BACT</name>
<gene>
    <name evidence="1" type="ORF">GCM10007049_11910</name>
</gene>
<reference evidence="1" key="2">
    <citation type="submission" date="2020-09" db="EMBL/GenBank/DDBJ databases">
        <authorList>
            <person name="Sun Q."/>
            <person name="Kim S."/>
        </authorList>
    </citation>
    <scope>NUCLEOTIDE SEQUENCE</scope>
    <source>
        <strain evidence="1">KCTC 12368</strain>
    </source>
</reference>
<reference evidence="1" key="1">
    <citation type="journal article" date="2014" name="Int. J. Syst. Evol. Microbiol.">
        <title>Complete genome sequence of Corynebacterium casei LMG S-19264T (=DSM 44701T), isolated from a smear-ripened cheese.</title>
        <authorList>
            <consortium name="US DOE Joint Genome Institute (JGI-PGF)"/>
            <person name="Walter F."/>
            <person name="Albersmeier A."/>
            <person name="Kalinowski J."/>
            <person name="Ruckert C."/>
        </authorList>
    </citation>
    <scope>NUCLEOTIDE SEQUENCE</scope>
    <source>
        <strain evidence="1">KCTC 12368</strain>
    </source>
</reference>
<dbReference type="EMBL" id="BMWX01000002">
    <property type="protein sequence ID" value="GGZ20923.1"/>
    <property type="molecule type" value="Genomic_DNA"/>
</dbReference>
<evidence type="ECO:0000313" key="1">
    <source>
        <dbReference type="EMBL" id="GGZ20923.1"/>
    </source>
</evidence>
<keyword evidence="2" id="KW-1185">Reference proteome</keyword>
<dbReference type="RefSeq" id="WP_018472271.1">
    <property type="nucleotide sequence ID" value="NZ_BMWX01000002.1"/>
</dbReference>
<protein>
    <submittedName>
        <fullName evidence="1">Uncharacterized protein</fullName>
    </submittedName>
</protein>
<dbReference type="Proteomes" id="UP000619457">
    <property type="component" value="Unassembled WGS sequence"/>
</dbReference>
<organism evidence="1 2">
    <name type="scientific">Echinicola pacifica</name>
    <dbReference type="NCBI Taxonomy" id="346377"/>
    <lineage>
        <taxon>Bacteria</taxon>
        <taxon>Pseudomonadati</taxon>
        <taxon>Bacteroidota</taxon>
        <taxon>Cytophagia</taxon>
        <taxon>Cytophagales</taxon>
        <taxon>Cyclobacteriaceae</taxon>
        <taxon>Echinicola</taxon>
    </lineage>
</organism>
<evidence type="ECO:0000313" key="2">
    <source>
        <dbReference type="Proteomes" id="UP000619457"/>
    </source>
</evidence>
<proteinExistence type="predicted"/>